<evidence type="ECO:0000313" key="13">
    <source>
        <dbReference type="Proteomes" id="UP000061362"/>
    </source>
</evidence>
<evidence type="ECO:0000313" key="7">
    <source>
        <dbReference type="EMBL" id="AKV75984.1"/>
    </source>
</evidence>
<dbReference type="EMBL" id="CP012172">
    <property type="protein sequence ID" value="AKV73744.1"/>
    <property type="molecule type" value="Genomic_DNA"/>
</dbReference>
<dbReference type="EMBL" id="CP012175">
    <property type="protein sequence ID" value="AKV80480.1"/>
    <property type="molecule type" value="Genomic_DNA"/>
</dbReference>
<dbReference type="Proteomes" id="UP000061362">
    <property type="component" value="Chromosome"/>
</dbReference>
<sequence length="138" mass="15921">MKVRVGIEGFSIDSAHYTLSSPKDNQLHGHTYRVTVEVEGEVHEENGFVVDFNKLRELIKEAISSWDHKFIVPRRDMDKISITSPFKLEVKIIEAPYPTVEYIGMEIAKYVFTRLGSNFKVFVKIYEGSDSYALIEYP</sequence>
<dbReference type="EMBL" id="CP012176">
    <property type="protein sequence ID" value="AKV82727.1"/>
    <property type="molecule type" value="Genomic_DNA"/>
</dbReference>
<dbReference type="GO" id="GO:0016829">
    <property type="term" value="F:lyase activity"/>
    <property type="evidence" value="ECO:0007669"/>
    <property type="project" value="UniProtKB-KW"/>
</dbReference>
<dbReference type="EMBL" id="CP012174">
    <property type="protein sequence ID" value="AKV78235.1"/>
    <property type="molecule type" value="Genomic_DNA"/>
</dbReference>
<dbReference type="Proteomes" id="UP000062398">
    <property type="component" value="Chromosome"/>
</dbReference>
<evidence type="ECO:0000313" key="12">
    <source>
        <dbReference type="Proteomes" id="UP000056255"/>
    </source>
</evidence>
<evidence type="ECO:0000313" key="16">
    <source>
        <dbReference type="Proteomes" id="UP000068832"/>
    </source>
</evidence>
<dbReference type="SUPFAM" id="SSF55620">
    <property type="entry name" value="Tetrahydrobiopterin biosynthesis enzymes-like"/>
    <property type="match status" value="1"/>
</dbReference>
<dbReference type="Proteomes" id="UP000056255">
    <property type="component" value="Chromosome"/>
</dbReference>
<dbReference type="PANTHER" id="PTHR12589">
    <property type="entry name" value="PYRUVOYL TETRAHYDROBIOPTERIN SYNTHASE"/>
    <property type="match status" value="1"/>
</dbReference>
<accession>A0A088E3C7</accession>
<evidence type="ECO:0000313" key="11">
    <source>
        <dbReference type="Proteomes" id="UP000029084"/>
    </source>
</evidence>
<dbReference type="GO" id="GO:0046872">
    <property type="term" value="F:metal ion binding"/>
    <property type="evidence" value="ECO:0007669"/>
    <property type="project" value="UniProtKB-KW"/>
</dbReference>
<dbReference type="InterPro" id="IPR007115">
    <property type="entry name" value="6-PTP_synth/QueD"/>
</dbReference>
<evidence type="ECO:0000313" key="5">
    <source>
        <dbReference type="EMBL" id="AIM26791.1"/>
    </source>
</evidence>
<keyword evidence="2" id="KW-0479">Metal-binding</keyword>
<dbReference type="Proteomes" id="UP000029084">
    <property type="component" value="Chromosome"/>
</dbReference>
<evidence type="ECO:0000256" key="3">
    <source>
        <dbReference type="ARBA" id="ARBA00022833"/>
    </source>
</evidence>
<dbReference type="GeneID" id="91755082"/>
<dbReference type="EMBL" id="CP012173">
    <property type="protein sequence ID" value="AKV75984.1"/>
    <property type="molecule type" value="Genomic_DNA"/>
</dbReference>
<dbReference type="AlphaFoldDB" id="A0A088E3C7"/>
<keyword evidence="4" id="KW-0456">Lyase</keyword>
<comment type="cofactor">
    <cofactor evidence="1">
        <name>Zn(2+)</name>
        <dbReference type="ChEBI" id="CHEBI:29105"/>
    </cofactor>
</comment>
<evidence type="ECO:0000256" key="4">
    <source>
        <dbReference type="ARBA" id="ARBA00023239"/>
    </source>
</evidence>
<organism evidence="5 11">
    <name type="scientific">Metallosphaera sedula</name>
    <dbReference type="NCBI Taxonomy" id="43687"/>
    <lineage>
        <taxon>Archaea</taxon>
        <taxon>Thermoproteota</taxon>
        <taxon>Thermoprotei</taxon>
        <taxon>Sulfolobales</taxon>
        <taxon>Sulfolobaceae</taxon>
        <taxon>Metallosphaera</taxon>
    </lineage>
</organism>
<dbReference type="OMA" id="FDSAHYT"/>
<dbReference type="EMBL" id="CP008822">
    <property type="protein sequence ID" value="AIM26791.1"/>
    <property type="molecule type" value="Genomic_DNA"/>
</dbReference>
<keyword evidence="3" id="KW-0862">Zinc</keyword>
<evidence type="ECO:0000313" key="8">
    <source>
        <dbReference type="EMBL" id="AKV78235.1"/>
    </source>
</evidence>
<gene>
    <name evidence="5" type="ORF">HA72_0629</name>
    <name evidence="6" type="ORF">MsedA_0642</name>
    <name evidence="7" type="ORF">MsedB_0642</name>
    <name evidence="8" type="ORF">MsedC_0641</name>
    <name evidence="9" type="ORF">MsedD_0642</name>
    <name evidence="10" type="ORF">MsedE_0642</name>
</gene>
<reference evidence="5 11" key="1">
    <citation type="journal article" date="2014" name="J. Bacteriol.">
        <title>Role of an Archaeal PitA Transporter in the Copper and Arsenic Resistance of Metallosphaera sedula, an Extreme Thermoacidophile.</title>
        <authorList>
            <person name="McCarthy S."/>
            <person name="Ai C."/>
            <person name="Wheaton G."/>
            <person name="Tevatia R."/>
            <person name="Eckrich V."/>
            <person name="Kelly R."/>
            <person name="Blum P."/>
        </authorList>
    </citation>
    <scope>NUCLEOTIDE SEQUENCE [LARGE SCALE GENOMIC DNA]</scope>
    <source>
        <strain evidence="5 11">CuR1</strain>
    </source>
</reference>
<dbReference type="Proteomes" id="UP000068832">
    <property type="component" value="Chromosome"/>
</dbReference>
<protein>
    <submittedName>
        <fullName evidence="6">6-pyruvoyl tetrahydrobiopterin synthase</fullName>
    </submittedName>
</protein>
<dbReference type="Proteomes" id="UP000062475">
    <property type="component" value="Chromosome"/>
</dbReference>
<dbReference type="PANTHER" id="PTHR12589:SF7">
    <property type="entry name" value="6-PYRUVOYL TETRAHYDROBIOPTERIN SYNTHASE"/>
    <property type="match status" value="1"/>
</dbReference>
<dbReference type="PATRIC" id="fig|43687.5.peg.644"/>
<evidence type="ECO:0000313" key="9">
    <source>
        <dbReference type="EMBL" id="AKV80480.1"/>
    </source>
</evidence>
<proteinExistence type="predicted"/>
<evidence type="ECO:0000256" key="2">
    <source>
        <dbReference type="ARBA" id="ARBA00022723"/>
    </source>
</evidence>
<reference evidence="13 14" key="2">
    <citation type="journal article" date="2015" name="Genome Announc.">
        <title>Complete Genome Sequences of Evolved Arsenate-Resistant Metallosphaera sedula Strains.</title>
        <authorList>
            <person name="Ai C."/>
            <person name="McCarthy S."/>
            <person name="Schackwitz W."/>
            <person name="Martin J."/>
            <person name="Lipzen A."/>
            <person name="Blum P."/>
        </authorList>
    </citation>
    <scope>NUCLEOTIDE SEQUENCE [LARGE SCALE GENOMIC DNA]</scope>
    <source>
        <strain evidence="8 14">ARS120-1</strain>
        <strain evidence="9 13">ARS120-2</strain>
        <strain evidence="6 16">ARS50-1</strain>
        <strain evidence="7 15">ARS50-2</strain>
    </source>
</reference>
<name>A0A088E3C7_9CREN</name>
<evidence type="ECO:0000313" key="14">
    <source>
        <dbReference type="Proteomes" id="UP000062398"/>
    </source>
</evidence>
<dbReference type="Gene3D" id="3.30.479.10">
    <property type="entry name" value="6-pyruvoyl tetrahydropterin synthase/QueD"/>
    <property type="match status" value="1"/>
</dbReference>
<dbReference type="Pfam" id="PF01242">
    <property type="entry name" value="PTPS"/>
    <property type="match status" value="1"/>
</dbReference>
<dbReference type="OrthoDB" id="6529at2157"/>
<reference evidence="10 12" key="3">
    <citation type="submission" date="2015-07" db="EMBL/GenBank/DDBJ databases">
        <title>Physiological, transcriptional responses and genome re-sequencing of acid resistant extremely thermoacidophilic Metallosphaera sedula SARC-M1.</title>
        <authorList>
            <person name="Ai C."/>
            <person name="McCarthy S."/>
            <person name="Eckrich V."/>
            <person name="Rudrappa D."/>
            <person name="Qiu G."/>
            <person name="Blum P."/>
        </authorList>
    </citation>
    <scope>NUCLEOTIDE SEQUENCE [LARGE SCALE GENOMIC DNA]</scope>
    <source>
        <strain evidence="10 12">SARC-M1</strain>
    </source>
</reference>
<evidence type="ECO:0000313" key="6">
    <source>
        <dbReference type="EMBL" id="AKV73744.1"/>
    </source>
</evidence>
<evidence type="ECO:0000313" key="15">
    <source>
        <dbReference type="Proteomes" id="UP000062475"/>
    </source>
</evidence>
<evidence type="ECO:0000256" key="1">
    <source>
        <dbReference type="ARBA" id="ARBA00001947"/>
    </source>
</evidence>
<dbReference type="InterPro" id="IPR038418">
    <property type="entry name" value="6-PTP_synth/QueD_sf"/>
</dbReference>
<dbReference type="RefSeq" id="WP_012020591.1">
    <property type="nucleotide sequence ID" value="NZ_CP008822.1"/>
</dbReference>
<evidence type="ECO:0000313" key="10">
    <source>
        <dbReference type="EMBL" id="AKV82727.1"/>
    </source>
</evidence>